<name>A0ABS7JLW0_9HELI</name>
<proteinExistence type="predicted"/>
<gene>
    <name evidence="2" type="ORF">K4G57_02665</name>
</gene>
<reference evidence="2 3" key="1">
    <citation type="submission" date="2021-08" db="EMBL/GenBank/DDBJ databases">
        <title>Helicobacter spp. isolated from feces of Anatolian Ground Squirrel (Spermophilus xanthoprymnus) in Turkey.</title>
        <authorList>
            <person name="Aydin F."/>
            <person name="Abay S."/>
            <person name="Kayman T."/>
            <person name="Karakaya E."/>
            <person name="Saticioglu I.B."/>
        </authorList>
    </citation>
    <scope>NUCLEOTIDE SEQUENCE [LARGE SCALE GENOMIC DNA]</scope>
    <source>
        <strain evidence="2 3">Faydin-H70</strain>
    </source>
</reference>
<sequence>MATSESFKDFVLENLTNALEDTSYSFSARKMFGEYCIYVIDRGGVPKPIFLLCDEVLYVKCAEILKPILQSAPLGFAYPGAKESYILDVESLEVLKEVVLTLAPTLPTPKPKKPRKVKTQRNDKNFDKIVGLK</sequence>
<comment type="caution">
    <text evidence="2">The sequence shown here is derived from an EMBL/GenBank/DDBJ whole genome shotgun (WGS) entry which is preliminary data.</text>
</comment>
<evidence type="ECO:0000256" key="1">
    <source>
        <dbReference type="SAM" id="MobiDB-lite"/>
    </source>
</evidence>
<dbReference type="SUPFAM" id="SSF159894">
    <property type="entry name" value="YgaC/TfoX-N like"/>
    <property type="match status" value="1"/>
</dbReference>
<dbReference type="RefSeq" id="WP_221531451.1">
    <property type="nucleotide sequence ID" value="NZ_JAIGYP010000002.1"/>
</dbReference>
<organism evidence="2 3">
    <name type="scientific">Helicobacter turcicus</name>
    <dbReference type="NCBI Taxonomy" id="2867412"/>
    <lineage>
        <taxon>Bacteria</taxon>
        <taxon>Pseudomonadati</taxon>
        <taxon>Campylobacterota</taxon>
        <taxon>Epsilonproteobacteria</taxon>
        <taxon>Campylobacterales</taxon>
        <taxon>Helicobacteraceae</taxon>
        <taxon>Helicobacter</taxon>
    </lineage>
</organism>
<evidence type="ECO:0000313" key="2">
    <source>
        <dbReference type="EMBL" id="MBX7490382.1"/>
    </source>
</evidence>
<dbReference type="Proteomes" id="UP000700059">
    <property type="component" value="Unassembled WGS sequence"/>
</dbReference>
<protein>
    <submittedName>
        <fullName evidence="2">Transcriptional regulator</fullName>
    </submittedName>
</protein>
<feature type="compositionally biased region" description="Basic residues" evidence="1">
    <location>
        <begin position="110"/>
        <end position="119"/>
    </location>
</feature>
<feature type="region of interest" description="Disordered" evidence="1">
    <location>
        <begin position="106"/>
        <end position="133"/>
    </location>
</feature>
<keyword evidence="3" id="KW-1185">Reference proteome</keyword>
<evidence type="ECO:0000313" key="3">
    <source>
        <dbReference type="Proteomes" id="UP000700059"/>
    </source>
</evidence>
<dbReference type="EMBL" id="JAIGYQ010000002">
    <property type="protein sequence ID" value="MBX7490382.1"/>
    <property type="molecule type" value="Genomic_DNA"/>
</dbReference>
<accession>A0ABS7JLW0</accession>